<keyword evidence="1" id="KW-0472">Membrane</keyword>
<evidence type="ECO:0000259" key="2">
    <source>
        <dbReference type="Pfam" id="PF05903"/>
    </source>
</evidence>
<accession>A0A8J2W653</accession>
<dbReference type="PANTHER" id="PTHR33173:SF2">
    <property type="entry name" value="MYND-TYPE DOMAIN-CONTAINING PROTEIN"/>
    <property type="match status" value="1"/>
</dbReference>
<name>A0A8J2W653_9CRUS</name>
<dbReference type="Proteomes" id="UP000789390">
    <property type="component" value="Unassembled WGS sequence"/>
</dbReference>
<dbReference type="EMBL" id="CAKKLH010000235">
    <property type="protein sequence ID" value="CAH0106793.1"/>
    <property type="molecule type" value="Genomic_DNA"/>
</dbReference>
<feature type="transmembrane region" description="Helical" evidence="1">
    <location>
        <begin position="14"/>
        <end position="35"/>
    </location>
</feature>
<dbReference type="InterPro" id="IPR008580">
    <property type="entry name" value="PPPDE_dom"/>
</dbReference>
<dbReference type="OrthoDB" id="6381337at2759"/>
<keyword evidence="1" id="KW-1133">Transmembrane helix</keyword>
<protein>
    <recommendedName>
        <fullName evidence="2">PPPDE domain-containing protein</fullName>
    </recommendedName>
</protein>
<evidence type="ECO:0000313" key="3">
    <source>
        <dbReference type="EMBL" id="CAH0106793.1"/>
    </source>
</evidence>
<reference evidence="3" key="1">
    <citation type="submission" date="2021-11" db="EMBL/GenBank/DDBJ databases">
        <authorList>
            <person name="Schell T."/>
        </authorList>
    </citation>
    <scope>NUCLEOTIDE SEQUENCE</scope>
    <source>
        <strain evidence="3">M5</strain>
    </source>
</reference>
<evidence type="ECO:0000313" key="4">
    <source>
        <dbReference type="Proteomes" id="UP000789390"/>
    </source>
</evidence>
<evidence type="ECO:0000256" key="1">
    <source>
        <dbReference type="SAM" id="Phobius"/>
    </source>
</evidence>
<keyword evidence="4" id="KW-1185">Reference proteome</keyword>
<feature type="domain" description="PPPDE" evidence="2">
    <location>
        <begin position="51"/>
        <end position="159"/>
    </location>
</feature>
<dbReference type="GO" id="GO:0008233">
    <property type="term" value="F:peptidase activity"/>
    <property type="evidence" value="ECO:0007669"/>
    <property type="project" value="InterPro"/>
</dbReference>
<dbReference type="AlphaFoldDB" id="A0A8J2W653"/>
<proteinExistence type="predicted"/>
<sequence length="160" mass="19078">MKTTQYHDTLSSPIGSAFAILSVYSLYIVFIYRFLHKSEMIDEVSYYTHPLNSWQIGKVVMYHAYIVLKTNDWYWSIEKNDAGVTIQRSKNIEHVRDKYYRIKRKENWTSGIAMEKSKSVNNKTVKQFIEHVYEANYVNEEYGVIQKNCQQFANKIYDFI</sequence>
<gene>
    <name evidence="3" type="ORF">DGAL_LOCUS9953</name>
</gene>
<dbReference type="Pfam" id="PF05903">
    <property type="entry name" value="Peptidase_C97"/>
    <property type="match status" value="1"/>
</dbReference>
<organism evidence="3 4">
    <name type="scientific">Daphnia galeata</name>
    <dbReference type="NCBI Taxonomy" id="27404"/>
    <lineage>
        <taxon>Eukaryota</taxon>
        <taxon>Metazoa</taxon>
        <taxon>Ecdysozoa</taxon>
        <taxon>Arthropoda</taxon>
        <taxon>Crustacea</taxon>
        <taxon>Branchiopoda</taxon>
        <taxon>Diplostraca</taxon>
        <taxon>Cladocera</taxon>
        <taxon>Anomopoda</taxon>
        <taxon>Daphniidae</taxon>
        <taxon>Daphnia</taxon>
    </lineage>
</organism>
<keyword evidence="1" id="KW-0812">Transmembrane</keyword>
<dbReference type="PANTHER" id="PTHR33173">
    <property type="match status" value="1"/>
</dbReference>
<comment type="caution">
    <text evidence="3">The sequence shown here is derived from an EMBL/GenBank/DDBJ whole genome shotgun (WGS) entry which is preliminary data.</text>
</comment>